<dbReference type="AlphaFoldDB" id="A0AA39FNT0"/>
<evidence type="ECO:0000313" key="5">
    <source>
        <dbReference type="Proteomes" id="UP001168990"/>
    </source>
</evidence>
<dbReference type="PROSITE" id="PS50088">
    <property type="entry name" value="ANK_REPEAT"/>
    <property type="match status" value="5"/>
</dbReference>
<dbReference type="Proteomes" id="UP001168990">
    <property type="component" value="Unassembled WGS sequence"/>
</dbReference>
<dbReference type="InterPro" id="IPR002110">
    <property type="entry name" value="Ankyrin_rpt"/>
</dbReference>
<accession>A0AA39FNT0</accession>
<dbReference type="Gene3D" id="1.25.40.20">
    <property type="entry name" value="Ankyrin repeat-containing domain"/>
    <property type="match status" value="1"/>
</dbReference>
<dbReference type="PROSITE" id="PS50297">
    <property type="entry name" value="ANK_REP_REGION"/>
    <property type="match status" value="4"/>
</dbReference>
<dbReference type="InterPro" id="IPR036770">
    <property type="entry name" value="Ankyrin_rpt-contain_sf"/>
</dbReference>
<dbReference type="PANTHER" id="PTHR24173">
    <property type="entry name" value="ANKYRIN REPEAT CONTAINING"/>
    <property type="match status" value="1"/>
</dbReference>
<proteinExistence type="predicted"/>
<protein>
    <recommendedName>
        <fullName evidence="6">26S proteasome non-ATPase regulatory subunit 10</fullName>
    </recommendedName>
</protein>
<organism evidence="4 5">
    <name type="scientific">Microctonus aethiopoides</name>
    <dbReference type="NCBI Taxonomy" id="144406"/>
    <lineage>
        <taxon>Eukaryota</taxon>
        <taxon>Metazoa</taxon>
        <taxon>Ecdysozoa</taxon>
        <taxon>Arthropoda</taxon>
        <taxon>Hexapoda</taxon>
        <taxon>Insecta</taxon>
        <taxon>Pterygota</taxon>
        <taxon>Neoptera</taxon>
        <taxon>Endopterygota</taxon>
        <taxon>Hymenoptera</taxon>
        <taxon>Apocrita</taxon>
        <taxon>Ichneumonoidea</taxon>
        <taxon>Braconidae</taxon>
        <taxon>Euphorinae</taxon>
        <taxon>Microctonus</taxon>
    </lineage>
</organism>
<dbReference type="EMBL" id="JAQQBS010000002">
    <property type="protein sequence ID" value="KAK0173040.1"/>
    <property type="molecule type" value="Genomic_DNA"/>
</dbReference>
<evidence type="ECO:0000313" key="4">
    <source>
        <dbReference type="EMBL" id="KAK0173040.1"/>
    </source>
</evidence>
<dbReference type="SMART" id="SM00248">
    <property type="entry name" value="ANK"/>
    <property type="match status" value="5"/>
</dbReference>
<comment type="caution">
    <text evidence="4">The sequence shown here is derived from an EMBL/GenBank/DDBJ whole genome shotgun (WGS) entry which is preliminary data.</text>
</comment>
<feature type="repeat" description="ANK" evidence="3">
    <location>
        <begin position="37"/>
        <end position="69"/>
    </location>
</feature>
<keyword evidence="2 3" id="KW-0040">ANK repeat</keyword>
<dbReference type="Pfam" id="PF13857">
    <property type="entry name" value="Ank_5"/>
    <property type="match status" value="1"/>
</dbReference>
<dbReference type="PANTHER" id="PTHR24173:SF74">
    <property type="entry name" value="ANKYRIN REPEAT DOMAIN-CONTAINING PROTEIN 16"/>
    <property type="match status" value="1"/>
</dbReference>
<evidence type="ECO:0008006" key="6">
    <source>
        <dbReference type="Google" id="ProtNLM"/>
    </source>
</evidence>
<sequence>MARPEPTVYDMAYQGKTAAVKILVNENEKLKTQTDSNGRMLIHWAALGGHNDIVQHLLSLGVPVDPLDDTNMTPLILAASAGRDKVVDTLLNEGADVNAQTLEGHSALQYAASKNWQGICEKLIEKHADINIVDKRGASPLHRAASKGNTDIVKLLLEQSGINIDHRDIYGNSALHLACEEDRQQEARMLVTNNASLSLTNKERKTPLDLATPSLVRQLKLIIENKSS</sequence>
<reference evidence="4" key="1">
    <citation type="journal article" date="2023" name="bioRxiv">
        <title>Scaffold-level genome assemblies of two parasitoid biocontrol wasps reveal the parthenogenesis mechanism and an associated novel virus.</title>
        <authorList>
            <person name="Inwood S."/>
            <person name="Skelly J."/>
            <person name="Guhlin J."/>
            <person name="Harrop T."/>
            <person name="Goldson S."/>
            <person name="Dearden P."/>
        </authorList>
    </citation>
    <scope>NUCLEOTIDE SEQUENCE</scope>
    <source>
        <strain evidence="4">Irish</strain>
        <tissue evidence="4">Whole body</tissue>
    </source>
</reference>
<keyword evidence="1" id="KW-0677">Repeat</keyword>
<dbReference type="SUPFAM" id="SSF48403">
    <property type="entry name" value="Ankyrin repeat"/>
    <property type="match status" value="1"/>
</dbReference>
<name>A0AA39FNT0_9HYME</name>
<dbReference type="Pfam" id="PF13637">
    <property type="entry name" value="Ank_4"/>
    <property type="match status" value="1"/>
</dbReference>
<evidence type="ECO:0000256" key="3">
    <source>
        <dbReference type="PROSITE-ProRule" id="PRU00023"/>
    </source>
</evidence>
<gene>
    <name evidence="4" type="ORF">PV328_006294</name>
</gene>
<feature type="repeat" description="ANK" evidence="3">
    <location>
        <begin position="103"/>
        <end position="135"/>
    </location>
</feature>
<evidence type="ECO:0000256" key="2">
    <source>
        <dbReference type="ARBA" id="ARBA00023043"/>
    </source>
</evidence>
<keyword evidence="5" id="KW-1185">Reference proteome</keyword>
<feature type="repeat" description="ANK" evidence="3">
    <location>
        <begin position="136"/>
        <end position="169"/>
    </location>
</feature>
<feature type="repeat" description="ANK" evidence="3">
    <location>
        <begin position="170"/>
        <end position="202"/>
    </location>
</feature>
<dbReference type="PRINTS" id="PR01415">
    <property type="entry name" value="ANKYRIN"/>
</dbReference>
<evidence type="ECO:0000256" key="1">
    <source>
        <dbReference type="ARBA" id="ARBA00022737"/>
    </source>
</evidence>
<reference evidence="4" key="2">
    <citation type="submission" date="2023-03" db="EMBL/GenBank/DDBJ databases">
        <authorList>
            <person name="Inwood S.N."/>
            <person name="Skelly J.G."/>
            <person name="Guhlin J."/>
            <person name="Harrop T.W.R."/>
            <person name="Goldson S.G."/>
            <person name="Dearden P.K."/>
        </authorList>
    </citation>
    <scope>NUCLEOTIDE SEQUENCE</scope>
    <source>
        <strain evidence="4">Irish</strain>
        <tissue evidence="4">Whole body</tissue>
    </source>
</reference>
<dbReference type="Pfam" id="PF12796">
    <property type="entry name" value="Ank_2"/>
    <property type="match status" value="1"/>
</dbReference>
<feature type="repeat" description="ANK" evidence="3">
    <location>
        <begin position="70"/>
        <end position="102"/>
    </location>
</feature>